<dbReference type="Proteomes" id="UP000325849">
    <property type="component" value="Unassembled WGS sequence"/>
</dbReference>
<feature type="region of interest" description="Disordered" evidence="1">
    <location>
        <begin position="79"/>
        <end position="123"/>
    </location>
</feature>
<reference evidence="3 4" key="1">
    <citation type="submission" date="2019-07" db="EMBL/GenBank/DDBJ databases">
        <title>New species of Amycolatopsis and Streptomyces.</title>
        <authorList>
            <person name="Duangmal K."/>
            <person name="Teo W.F.A."/>
            <person name="Lipun K."/>
        </authorList>
    </citation>
    <scope>NUCLEOTIDE SEQUENCE [LARGE SCALE GENOMIC DNA]</scope>
    <source>
        <strain evidence="3 4">NBRC 109810</strain>
    </source>
</reference>
<gene>
    <name evidence="3" type="ORF">FNH09_26505</name>
</gene>
<protein>
    <submittedName>
        <fullName evidence="3">Uncharacterized protein</fullName>
    </submittedName>
</protein>
<evidence type="ECO:0000313" key="4">
    <source>
        <dbReference type="Proteomes" id="UP000325849"/>
    </source>
</evidence>
<keyword evidence="2" id="KW-0812">Transmembrane</keyword>
<dbReference type="EMBL" id="VJZD01000123">
    <property type="protein sequence ID" value="MPY34667.1"/>
    <property type="molecule type" value="Genomic_DNA"/>
</dbReference>
<evidence type="ECO:0000313" key="3">
    <source>
        <dbReference type="EMBL" id="MPY34667.1"/>
    </source>
</evidence>
<accession>A0A5N8VHG6</accession>
<feature type="compositionally biased region" description="Low complexity" evidence="1">
    <location>
        <begin position="79"/>
        <end position="114"/>
    </location>
</feature>
<name>A0A5N8VHG6_9ACTN</name>
<dbReference type="AlphaFoldDB" id="A0A5N8VHG6"/>
<keyword evidence="4" id="KW-1185">Reference proteome</keyword>
<evidence type="ECO:0000256" key="2">
    <source>
        <dbReference type="SAM" id="Phobius"/>
    </source>
</evidence>
<evidence type="ECO:0000256" key="1">
    <source>
        <dbReference type="SAM" id="MobiDB-lite"/>
    </source>
</evidence>
<dbReference type="RefSeq" id="WP_152892321.1">
    <property type="nucleotide sequence ID" value="NZ_VJZD01000123.1"/>
</dbReference>
<keyword evidence="2" id="KW-1133">Transmembrane helix</keyword>
<comment type="caution">
    <text evidence="3">The sequence shown here is derived from an EMBL/GenBank/DDBJ whole genome shotgun (WGS) entry which is preliminary data.</text>
</comment>
<proteinExistence type="predicted"/>
<organism evidence="3 4">
    <name type="scientific">Streptomyces adustus</name>
    <dbReference type="NCBI Taxonomy" id="1609272"/>
    <lineage>
        <taxon>Bacteria</taxon>
        <taxon>Bacillati</taxon>
        <taxon>Actinomycetota</taxon>
        <taxon>Actinomycetes</taxon>
        <taxon>Kitasatosporales</taxon>
        <taxon>Streptomycetaceae</taxon>
        <taxon>Streptomyces</taxon>
    </lineage>
</organism>
<feature type="transmembrane region" description="Helical" evidence="2">
    <location>
        <begin position="43"/>
        <end position="64"/>
    </location>
</feature>
<sequence>MNDMPGIPAAPSDRDLPNHRRTREELLMKIGPEDNRASLRRGWVVPLSVATGVVAVSVAAVAVFSGVGDAKPLLAAPGGNPTSAAAPPSPITTRGSTSAGAGSAPSSTRTTSTPDAFAVTSGTTTPIDAGTVAKILASCLGSDASSYHAVVAARAPVASQRGDGVVIAVNSADQYVQCESKGDKGNSQDSPPTFINNRLWGTGHTIEYFDSICESTGKGQYLVLGAGHYTSDIARIAISYGDNPKQYPAAMAGGAFVYAAALSVENPGSHYAGPSPYVHAYNASGEEIYNQQKDPQFTDNQ</sequence>
<dbReference type="OrthoDB" id="4326709at2"/>
<keyword evidence="2" id="KW-0472">Membrane</keyword>